<dbReference type="InterPro" id="IPR023296">
    <property type="entry name" value="Glyco_hydro_beta-prop_sf"/>
</dbReference>
<comment type="pathway">
    <text evidence="1 9">Glycan biosynthesis; sucrose metabolism.</text>
</comment>
<proteinExistence type="inferred from homology"/>
<keyword evidence="13" id="KW-1185">Reference proteome</keyword>
<dbReference type="Gene3D" id="2.115.10.20">
    <property type="entry name" value="Glycosyl hydrolase domain, family 43"/>
    <property type="match status" value="1"/>
</dbReference>
<dbReference type="SMART" id="SM00640">
    <property type="entry name" value="Glyco_32"/>
    <property type="match status" value="1"/>
</dbReference>
<organism evidence="12 13">
    <name type="scientific">Catenibacterium faecis</name>
    <dbReference type="NCBI Taxonomy" id="2764323"/>
    <lineage>
        <taxon>Bacteria</taxon>
        <taxon>Bacillati</taxon>
        <taxon>Bacillota</taxon>
        <taxon>Erysipelotrichia</taxon>
        <taxon>Erysipelotrichales</taxon>
        <taxon>Coprobacillaceae</taxon>
        <taxon>Catenibacterium</taxon>
    </lineage>
</organism>
<evidence type="ECO:0000259" key="11">
    <source>
        <dbReference type="Pfam" id="PF08244"/>
    </source>
</evidence>
<dbReference type="InterPro" id="IPR051214">
    <property type="entry name" value="GH32_Enzymes"/>
</dbReference>
<evidence type="ECO:0000259" key="10">
    <source>
        <dbReference type="Pfam" id="PF00251"/>
    </source>
</evidence>
<keyword evidence="6 8" id="KW-0326">Glycosidase</keyword>
<comment type="catalytic activity">
    <reaction evidence="8">
        <text>Hydrolysis of terminal non-reducing beta-D-fructofuranoside residues in beta-D-fructofuranosides.</text>
        <dbReference type="EC" id="3.2.1.26"/>
    </reaction>
</comment>
<dbReference type="InterPro" id="IPR013320">
    <property type="entry name" value="ConA-like_dom_sf"/>
</dbReference>
<comment type="caution">
    <text evidence="12">The sequence shown here is derived from an EMBL/GenBank/DDBJ whole genome shotgun (WGS) entry which is preliminary data.</text>
</comment>
<dbReference type="PANTHER" id="PTHR43101">
    <property type="entry name" value="BETA-FRUCTOSIDASE"/>
    <property type="match status" value="1"/>
</dbReference>
<comment type="similarity">
    <text evidence="2 8">Belongs to the glycosyl hydrolase 32 family.</text>
</comment>
<evidence type="ECO:0000313" key="12">
    <source>
        <dbReference type="EMBL" id="MBC6009547.1"/>
    </source>
</evidence>
<dbReference type="InterPro" id="IPR013148">
    <property type="entry name" value="Glyco_hydro_32_N"/>
</dbReference>
<dbReference type="InterPro" id="IPR001362">
    <property type="entry name" value="Glyco_hydro_32"/>
</dbReference>
<dbReference type="PROSITE" id="PS00609">
    <property type="entry name" value="GLYCOSYL_HYDROL_F32"/>
    <property type="match status" value="1"/>
</dbReference>
<evidence type="ECO:0000256" key="3">
    <source>
        <dbReference type="ARBA" id="ARBA00012758"/>
    </source>
</evidence>
<dbReference type="InterPro" id="IPR013189">
    <property type="entry name" value="Glyco_hydro_32_C"/>
</dbReference>
<sequence length="448" mass="52453">MKEMYKLKYHLEPVFGWMNDPNGLVEKDGKYHIYYQYSYEPEGGLKYWKQFTTEDFLHYQDEGIALSPDHPHDQGGAYSGCCFNDHGLLRYFYTGNVKLPGDYDYINAGREHNVMIVDSQDGLVLDHKEVVLYNKDYPQNMSCHVRDPFVYKNDGMYYMVLGARTLDSHGCVILYSSKDLKKWDYMKTVDYHKPFGYMWECPNYLSFEKKKFLFCCPQGLESHNYDYEAIYQNGYFPLTTDLEKDCVLEDFIEFDHGFDIYAQQFFKDEKGRMIMAGWMGLPDIDYTNPTVEEGRQHAFTLFREITEHEGRLYQFPIEEYKSLREEKKEVQGTSLTMNTSCFECHITDLPQSFKLHLRGVNMNYEDGLLTIDMNKSGSGRGVKHIKIPKMNNMTLFSDTSSLELFINDGAYAFTTRIYNNSDTIEIISNKEIDMTAYQLKAIDLEPAK</sequence>
<dbReference type="InterPro" id="IPR006232">
    <property type="entry name" value="Suc6P_hydrolase"/>
</dbReference>
<keyword evidence="9" id="KW-0119">Carbohydrate metabolism</keyword>
<evidence type="ECO:0000256" key="5">
    <source>
        <dbReference type="ARBA" id="ARBA00022801"/>
    </source>
</evidence>
<reference evidence="12 13" key="1">
    <citation type="submission" date="2020-08" db="EMBL/GenBank/DDBJ databases">
        <authorList>
            <person name="Liu C."/>
            <person name="Sun Q."/>
        </authorList>
    </citation>
    <scope>NUCLEOTIDE SEQUENCE [LARGE SCALE GENOMIC DNA]</scope>
    <source>
        <strain evidence="12 13">NSJ-22</strain>
    </source>
</reference>
<dbReference type="NCBIfam" id="TIGR01322">
    <property type="entry name" value="scrB_fam"/>
    <property type="match status" value="1"/>
</dbReference>
<dbReference type="Pfam" id="PF08244">
    <property type="entry name" value="Glyco_hydro_32C"/>
    <property type="match status" value="1"/>
</dbReference>
<evidence type="ECO:0000256" key="2">
    <source>
        <dbReference type="ARBA" id="ARBA00009902"/>
    </source>
</evidence>
<dbReference type="EMBL" id="JACRWG010000013">
    <property type="protein sequence ID" value="MBC6009547.1"/>
    <property type="molecule type" value="Genomic_DNA"/>
</dbReference>
<dbReference type="InterPro" id="IPR018053">
    <property type="entry name" value="Glyco_hydro_32_AS"/>
</dbReference>
<accession>A0ABR7KA02</accession>
<gene>
    <name evidence="12" type="ORF">H8909_04675</name>
</gene>
<evidence type="ECO:0000256" key="1">
    <source>
        <dbReference type="ARBA" id="ARBA00004914"/>
    </source>
</evidence>
<comment type="subcellular location">
    <subcellularLocation>
        <location evidence="9">Cytoplasm</location>
    </subcellularLocation>
</comment>
<dbReference type="Pfam" id="PF00251">
    <property type="entry name" value="Glyco_hydro_32N"/>
    <property type="match status" value="1"/>
</dbReference>
<feature type="domain" description="Glycosyl hydrolase family 32 C-terminal" evidence="11">
    <location>
        <begin position="391"/>
        <end position="431"/>
    </location>
</feature>
<dbReference type="PANTHER" id="PTHR43101:SF1">
    <property type="entry name" value="BETA-FRUCTOSIDASE"/>
    <property type="match status" value="1"/>
</dbReference>
<evidence type="ECO:0000313" key="13">
    <source>
        <dbReference type="Proteomes" id="UP000603474"/>
    </source>
</evidence>
<dbReference type="SUPFAM" id="SSF49899">
    <property type="entry name" value="Concanavalin A-like lectins/glucanases"/>
    <property type="match status" value="1"/>
</dbReference>
<keyword evidence="5 8" id="KW-0378">Hydrolase</keyword>
<feature type="domain" description="Glycosyl hydrolase family 32 N-terminal" evidence="10">
    <location>
        <begin position="10"/>
        <end position="316"/>
    </location>
</feature>
<dbReference type="SUPFAM" id="SSF75005">
    <property type="entry name" value="Arabinanase/levansucrase/invertase"/>
    <property type="match status" value="1"/>
</dbReference>
<name>A0ABR7KA02_9FIRM</name>
<evidence type="ECO:0000256" key="8">
    <source>
        <dbReference type="RuleBase" id="RU362110"/>
    </source>
</evidence>
<evidence type="ECO:0000256" key="9">
    <source>
        <dbReference type="RuleBase" id="RU365015"/>
    </source>
</evidence>
<dbReference type="Gene3D" id="2.60.120.560">
    <property type="entry name" value="Exo-inulinase, domain 1"/>
    <property type="match status" value="1"/>
</dbReference>
<protein>
    <recommendedName>
        <fullName evidence="4 8">Sucrose-6-phosphate hydrolase</fullName>
        <ecNumber evidence="3 8">3.2.1.26</ecNumber>
    </recommendedName>
    <alternativeName>
        <fullName evidence="7 9">Invertase</fullName>
    </alternativeName>
</protein>
<dbReference type="CDD" id="cd18623">
    <property type="entry name" value="GH32_ScrB-like"/>
    <property type="match status" value="1"/>
</dbReference>
<dbReference type="GO" id="GO:0016787">
    <property type="term" value="F:hydrolase activity"/>
    <property type="evidence" value="ECO:0007669"/>
    <property type="project" value="UniProtKB-KW"/>
</dbReference>
<dbReference type="EC" id="3.2.1.26" evidence="3 8"/>
<comment type="function">
    <text evidence="9">Enables the bacterium to metabolize sucrose as a sole carbon source.</text>
</comment>
<evidence type="ECO:0000256" key="7">
    <source>
        <dbReference type="ARBA" id="ARBA00033367"/>
    </source>
</evidence>
<dbReference type="RefSeq" id="WP_187012027.1">
    <property type="nucleotide sequence ID" value="NZ_JACRWG010000013.1"/>
</dbReference>
<evidence type="ECO:0000256" key="4">
    <source>
        <dbReference type="ARBA" id="ARBA00019623"/>
    </source>
</evidence>
<dbReference type="Proteomes" id="UP000603474">
    <property type="component" value="Unassembled WGS sequence"/>
</dbReference>
<keyword evidence="9" id="KW-0963">Cytoplasm</keyword>
<evidence type="ECO:0000256" key="6">
    <source>
        <dbReference type="ARBA" id="ARBA00023295"/>
    </source>
</evidence>